<dbReference type="AlphaFoldDB" id="A0A654D0K5"/>
<evidence type="ECO:0000256" key="1">
    <source>
        <dbReference type="SAM" id="Phobius"/>
    </source>
</evidence>
<gene>
    <name evidence="2" type="ORF">SPHINGO8BC_51453</name>
</gene>
<protein>
    <submittedName>
        <fullName evidence="2">Uncharacterized protein</fullName>
    </submittedName>
</protein>
<keyword evidence="1" id="KW-1133">Transmembrane helix</keyword>
<name>A0A654D0K5_SPHMU</name>
<evidence type="ECO:0000313" key="3">
    <source>
        <dbReference type="Proteomes" id="UP000432350"/>
    </source>
</evidence>
<dbReference type="RefSeq" id="WP_159332851.1">
    <property type="nucleotide sequence ID" value="NZ_LR733857.1"/>
</dbReference>
<accession>A0A654D0K5</accession>
<evidence type="ECO:0000313" key="2">
    <source>
        <dbReference type="EMBL" id="VXC99362.1"/>
    </source>
</evidence>
<proteinExistence type="predicted"/>
<sequence length="109" mass="12581">MDNKKTKPLKVTDIQQKAFDVYSFYWKEIWGFVLFVLAAGGWGASLVNYSGDDLNKIRAEYDKKIDSVISREKKDCQETMNNYTKFIVSINPNIKSSSDSLSNRKQNEK</sequence>
<reference evidence="2 3" key="1">
    <citation type="submission" date="2019-10" db="EMBL/GenBank/DDBJ databases">
        <authorList>
            <person name="Karimi E."/>
        </authorList>
    </citation>
    <scope>NUCLEOTIDE SEQUENCE [LARGE SCALE GENOMIC DNA]</scope>
    <source>
        <strain evidence="2">Sphingobacterium sp. 8BC</strain>
    </source>
</reference>
<dbReference type="EMBL" id="CABWMV010000024">
    <property type="protein sequence ID" value="VXC99362.1"/>
    <property type="molecule type" value="Genomic_DNA"/>
</dbReference>
<organism evidence="2 3">
    <name type="scientific">Sphingobacterium multivorum</name>
    <dbReference type="NCBI Taxonomy" id="28454"/>
    <lineage>
        <taxon>Bacteria</taxon>
        <taxon>Pseudomonadati</taxon>
        <taxon>Bacteroidota</taxon>
        <taxon>Sphingobacteriia</taxon>
        <taxon>Sphingobacteriales</taxon>
        <taxon>Sphingobacteriaceae</taxon>
        <taxon>Sphingobacterium</taxon>
    </lineage>
</organism>
<dbReference type="Proteomes" id="UP000432350">
    <property type="component" value="Unassembled WGS sequence"/>
</dbReference>
<feature type="transmembrane region" description="Helical" evidence="1">
    <location>
        <begin position="29"/>
        <end position="49"/>
    </location>
</feature>
<keyword evidence="1" id="KW-0812">Transmembrane</keyword>
<keyword evidence="1" id="KW-0472">Membrane</keyword>